<keyword evidence="3" id="KW-0031">Aminopeptidase</keyword>
<reference evidence="21" key="2">
    <citation type="submission" date="2021-01" db="UniProtKB">
        <authorList>
            <consortium name="EnsemblMetazoa"/>
        </authorList>
    </citation>
    <scope>IDENTIFICATION</scope>
</reference>
<evidence type="ECO:0000256" key="1">
    <source>
        <dbReference type="ARBA" id="ARBA00004606"/>
    </source>
</evidence>
<dbReference type="SUPFAM" id="SSF55486">
    <property type="entry name" value="Metalloproteases ('zincins'), catalytic domain"/>
    <property type="match status" value="1"/>
</dbReference>
<evidence type="ECO:0000256" key="10">
    <source>
        <dbReference type="ARBA" id="ARBA00022989"/>
    </source>
</evidence>
<dbReference type="InterPro" id="IPR034016">
    <property type="entry name" value="M1_APN-typ"/>
</dbReference>
<dbReference type="Pfam" id="PF01433">
    <property type="entry name" value="Peptidase_M1"/>
    <property type="match status" value="1"/>
</dbReference>
<evidence type="ECO:0000259" key="20">
    <source>
        <dbReference type="Pfam" id="PF17900"/>
    </source>
</evidence>
<dbReference type="GO" id="GO:0070006">
    <property type="term" value="F:metalloaminopeptidase activity"/>
    <property type="evidence" value="ECO:0000318"/>
    <property type="project" value="GO_Central"/>
</dbReference>
<evidence type="ECO:0000313" key="21">
    <source>
        <dbReference type="EnsemblMetazoa" id="XP_030850141"/>
    </source>
</evidence>
<dbReference type="OMA" id="TISQHAY"/>
<dbReference type="OrthoDB" id="6750768at2759"/>
<evidence type="ECO:0000256" key="5">
    <source>
        <dbReference type="ARBA" id="ARBA00022692"/>
    </source>
</evidence>
<dbReference type="PANTHER" id="PTHR11533:SF294">
    <property type="entry name" value="THYROTROPIN-RELEASING HORMONE-DEGRADING ECTOENZYME"/>
    <property type="match status" value="1"/>
</dbReference>
<dbReference type="RefSeq" id="XP_030850141.1">
    <property type="nucleotide sequence ID" value="XM_030994281.1"/>
</dbReference>
<feature type="region of interest" description="Disordered" evidence="17">
    <location>
        <begin position="1"/>
        <end position="20"/>
    </location>
</feature>
<keyword evidence="6 15" id="KW-0479">Metal-binding</keyword>
<accession>A0A7M7PDD1</accession>
<comment type="subcellular location">
    <subcellularLocation>
        <location evidence="1">Membrane</location>
        <topology evidence="1">Single-pass type II membrane protein</topology>
    </subcellularLocation>
</comment>
<dbReference type="GeneID" id="115918914"/>
<dbReference type="PANTHER" id="PTHR11533">
    <property type="entry name" value="PROTEASE M1 ZINC METALLOPROTEASE"/>
    <property type="match status" value="1"/>
</dbReference>
<keyword evidence="10 18" id="KW-1133">Transmembrane helix</keyword>
<comment type="cofactor">
    <cofactor evidence="15">
        <name>Zn(2+)</name>
        <dbReference type="ChEBI" id="CHEBI:29105"/>
    </cofactor>
    <text evidence="15">Binds 1 zinc ion per subunit.</text>
</comment>
<dbReference type="GO" id="GO:0005615">
    <property type="term" value="C:extracellular space"/>
    <property type="evidence" value="ECO:0000318"/>
    <property type="project" value="GO_Central"/>
</dbReference>
<keyword evidence="7" id="KW-0378">Hydrolase</keyword>
<evidence type="ECO:0000259" key="19">
    <source>
        <dbReference type="Pfam" id="PF01433"/>
    </source>
</evidence>
<dbReference type="GO" id="GO:0043171">
    <property type="term" value="P:peptide catabolic process"/>
    <property type="evidence" value="ECO:0000318"/>
    <property type="project" value="GO_Central"/>
</dbReference>
<evidence type="ECO:0000256" key="15">
    <source>
        <dbReference type="PIRSR" id="PIRSR634016-3"/>
    </source>
</evidence>
<dbReference type="InterPro" id="IPR001930">
    <property type="entry name" value="Peptidase_M1"/>
</dbReference>
<evidence type="ECO:0008006" key="23">
    <source>
        <dbReference type="Google" id="ProtNLM"/>
    </source>
</evidence>
<dbReference type="PRINTS" id="PR00756">
    <property type="entry name" value="ALADIPTASE"/>
</dbReference>
<feature type="active site" description="Proton acceptor" evidence="14">
    <location>
        <position position="475"/>
    </location>
</feature>
<keyword evidence="13" id="KW-0325">Glycoprotein</keyword>
<comment type="similarity">
    <text evidence="2">Belongs to the peptidase M1 family.</text>
</comment>
<protein>
    <recommendedName>
        <fullName evidence="23">Aminopeptidase</fullName>
    </recommendedName>
</protein>
<feature type="domain" description="Peptidase M1 membrane alanine aminopeptidase" evidence="19">
    <location>
        <begin position="402"/>
        <end position="625"/>
    </location>
</feature>
<keyword evidence="12 18" id="KW-0472">Membrane</keyword>
<dbReference type="InterPro" id="IPR042097">
    <property type="entry name" value="Aminopeptidase_N-like_N_sf"/>
</dbReference>
<feature type="binding site" evidence="15">
    <location>
        <position position="474"/>
    </location>
    <ligand>
        <name>Zn(2+)</name>
        <dbReference type="ChEBI" id="CHEBI:29105"/>
        <note>catalytic</note>
    </ligand>
</feature>
<dbReference type="FunFam" id="1.10.390.10:FF:000006">
    <property type="entry name" value="Puromycin-sensitive aminopeptidase"/>
    <property type="match status" value="1"/>
</dbReference>
<keyword evidence="8 15" id="KW-0862">Zinc</keyword>
<evidence type="ECO:0000256" key="8">
    <source>
        <dbReference type="ARBA" id="ARBA00022833"/>
    </source>
</evidence>
<evidence type="ECO:0000313" key="22">
    <source>
        <dbReference type="Proteomes" id="UP000007110"/>
    </source>
</evidence>
<dbReference type="InterPro" id="IPR014782">
    <property type="entry name" value="Peptidase_M1_dom"/>
</dbReference>
<sequence>MSRSPVSDRPLESGRENGCCRQTNDKKKSLQLLHHKTDSQKPLVARCESEGVEITAVRMPGKREHIVNFVSRSRKGAGEDEVRVSGGGYRHHSRRCPPNCMKSILCFAVLILLIITFVLVALLVRSTCDHFFNKPSNTSAPDTVVTPRVGLVFEPSASPLVWENFRLPTDLKPSHYVLSIRTDIHTGIFAGNITIHFGCLGSTDIILLHTKELNYSVESFRFVTEGGNEVVPLNGPPTFYEENDYLVLRTLSPLEQGERYSLSMQYVAKFNANLLGLYQGKYVTSQGATEHYVASFLSPIHARRVYPCFDEPAFKANFSISIIHPVGYSAFSNMDVVDQQTIPARTPDGEVWETTSFRTTPVMSTYLVAFVVCKFHSKTRLVRDGVEFRVWAREDVIDQAYFALDIGVRLFNILEDFSGFDYPLPKLDMIALPQLAVAGMENWGLVTYREEYMLYDERETPTETLQENTFIIAHELGHQWYSNLVTQVYWDELWLKECFATVMGKIALEHLFPDWAMWDEQFVVKELQMVMKLDSLVTSHPIQQPVTRVGDIMDNFDMISYQKSPAILRMLEHSIRYETFKEGLEVFLRNKQYGNADAWDIWRAITSVTQAHGQYRDISDLMAPWLGQMGYPVVTVSRDCGQDMVCLHQEHFLLDKGKAEVDESQYK</sequence>
<dbReference type="InterPro" id="IPR045357">
    <property type="entry name" value="Aminopeptidase_N-like_N"/>
</dbReference>
<feature type="binding site" evidence="15">
    <location>
        <position position="497"/>
    </location>
    <ligand>
        <name>Zn(2+)</name>
        <dbReference type="ChEBI" id="CHEBI:29105"/>
        <note>catalytic</note>
    </ligand>
</feature>
<dbReference type="Gene3D" id="1.10.390.10">
    <property type="entry name" value="Neutral Protease Domain 2"/>
    <property type="match status" value="1"/>
</dbReference>
<dbReference type="KEGG" id="spu:115918914"/>
<evidence type="ECO:0000256" key="4">
    <source>
        <dbReference type="ARBA" id="ARBA00022670"/>
    </source>
</evidence>
<dbReference type="SUPFAM" id="SSF63737">
    <property type="entry name" value="Leukotriene A4 hydrolase N-terminal domain"/>
    <property type="match status" value="1"/>
</dbReference>
<feature type="binding site" evidence="15">
    <location>
        <position position="478"/>
    </location>
    <ligand>
        <name>Zn(2+)</name>
        <dbReference type="ChEBI" id="CHEBI:29105"/>
        <note>catalytic</note>
    </ligand>
</feature>
<dbReference type="GO" id="GO:0008270">
    <property type="term" value="F:zinc ion binding"/>
    <property type="evidence" value="ECO:0007669"/>
    <property type="project" value="InterPro"/>
</dbReference>
<dbReference type="CDD" id="cd09601">
    <property type="entry name" value="M1_APN-Q_like"/>
    <property type="match status" value="1"/>
</dbReference>
<evidence type="ECO:0000256" key="14">
    <source>
        <dbReference type="PIRSR" id="PIRSR634016-1"/>
    </source>
</evidence>
<evidence type="ECO:0000256" key="18">
    <source>
        <dbReference type="SAM" id="Phobius"/>
    </source>
</evidence>
<dbReference type="Pfam" id="PF17900">
    <property type="entry name" value="Peptidase_M1_N"/>
    <property type="match status" value="1"/>
</dbReference>
<dbReference type="Proteomes" id="UP000007110">
    <property type="component" value="Unassembled WGS sequence"/>
</dbReference>
<evidence type="ECO:0000256" key="9">
    <source>
        <dbReference type="ARBA" id="ARBA00022968"/>
    </source>
</evidence>
<dbReference type="Gene3D" id="2.60.40.1730">
    <property type="entry name" value="tricorn interacting facor f3 domain"/>
    <property type="match status" value="1"/>
</dbReference>
<reference evidence="22" key="1">
    <citation type="submission" date="2015-02" db="EMBL/GenBank/DDBJ databases">
        <title>Genome sequencing for Strongylocentrotus purpuratus.</title>
        <authorList>
            <person name="Murali S."/>
            <person name="Liu Y."/>
            <person name="Vee V."/>
            <person name="English A."/>
            <person name="Wang M."/>
            <person name="Skinner E."/>
            <person name="Han Y."/>
            <person name="Muzny D.M."/>
            <person name="Worley K.C."/>
            <person name="Gibbs R.A."/>
        </authorList>
    </citation>
    <scope>NUCLEOTIDE SEQUENCE</scope>
</reference>
<dbReference type="InterPro" id="IPR027268">
    <property type="entry name" value="Peptidase_M4/M1_CTD_sf"/>
</dbReference>
<evidence type="ECO:0000256" key="11">
    <source>
        <dbReference type="ARBA" id="ARBA00023049"/>
    </source>
</evidence>
<keyword evidence="22" id="KW-1185">Reference proteome</keyword>
<evidence type="ECO:0000256" key="2">
    <source>
        <dbReference type="ARBA" id="ARBA00010136"/>
    </source>
</evidence>
<organism evidence="21 22">
    <name type="scientific">Strongylocentrotus purpuratus</name>
    <name type="common">Purple sea urchin</name>
    <dbReference type="NCBI Taxonomy" id="7668"/>
    <lineage>
        <taxon>Eukaryota</taxon>
        <taxon>Metazoa</taxon>
        <taxon>Echinodermata</taxon>
        <taxon>Eleutherozoa</taxon>
        <taxon>Echinozoa</taxon>
        <taxon>Echinoidea</taxon>
        <taxon>Euechinoidea</taxon>
        <taxon>Echinacea</taxon>
        <taxon>Camarodonta</taxon>
        <taxon>Echinidea</taxon>
        <taxon>Strongylocentrotidae</taxon>
        <taxon>Strongylocentrotus</taxon>
    </lineage>
</organism>
<evidence type="ECO:0000256" key="12">
    <source>
        <dbReference type="ARBA" id="ARBA00023136"/>
    </source>
</evidence>
<keyword evidence="5 18" id="KW-0812">Transmembrane</keyword>
<dbReference type="GO" id="GO:0006508">
    <property type="term" value="P:proteolysis"/>
    <property type="evidence" value="ECO:0000318"/>
    <property type="project" value="GO_Central"/>
</dbReference>
<dbReference type="GO" id="GO:0016020">
    <property type="term" value="C:membrane"/>
    <property type="evidence" value="ECO:0007669"/>
    <property type="project" value="UniProtKB-SubCell"/>
</dbReference>
<dbReference type="InParanoid" id="A0A7M7PDD1"/>
<evidence type="ECO:0000256" key="17">
    <source>
        <dbReference type="SAM" id="MobiDB-lite"/>
    </source>
</evidence>
<evidence type="ECO:0000256" key="16">
    <source>
        <dbReference type="PIRSR" id="PIRSR634016-4"/>
    </source>
</evidence>
<keyword evidence="9" id="KW-0735">Signal-anchor</keyword>
<keyword evidence="11" id="KW-0482">Metalloprotease</keyword>
<dbReference type="EnsemblMetazoa" id="XM_030994281">
    <property type="protein sequence ID" value="XP_030850141"/>
    <property type="gene ID" value="LOC115918914"/>
</dbReference>
<evidence type="ECO:0000256" key="7">
    <source>
        <dbReference type="ARBA" id="ARBA00022801"/>
    </source>
</evidence>
<evidence type="ECO:0000256" key="6">
    <source>
        <dbReference type="ARBA" id="ARBA00022723"/>
    </source>
</evidence>
<keyword evidence="4" id="KW-0645">Protease</keyword>
<evidence type="ECO:0000256" key="13">
    <source>
        <dbReference type="ARBA" id="ARBA00023180"/>
    </source>
</evidence>
<feature type="site" description="Transition state stabilizer" evidence="16">
    <location>
        <position position="561"/>
    </location>
</feature>
<name>A0A7M7PDD1_STRPU</name>
<dbReference type="InterPro" id="IPR050344">
    <property type="entry name" value="Peptidase_M1_aminopeptidases"/>
</dbReference>
<feature type="domain" description="Aminopeptidase N-like N-terminal" evidence="20">
    <location>
        <begin position="172"/>
        <end position="367"/>
    </location>
</feature>
<feature type="transmembrane region" description="Helical" evidence="18">
    <location>
        <begin position="104"/>
        <end position="124"/>
    </location>
</feature>
<evidence type="ECO:0000256" key="3">
    <source>
        <dbReference type="ARBA" id="ARBA00022438"/>
    </source>
</evidence>
<dbReference type="AlphaFoldDB" id="A0A7M7PDD1"/>
<dbReference type="FunFam" id="2.60.40.1730:FF:000012">
    <property type="entry name" value="Aminopeptidase N"/>
    <property type="match status" value="1"/>
</dbReference>
<proteinExistence type="inferred from homology"/>